<dbReference type="PANTHER" id="PTHR45798">
    <property type="entry name" value="RING-H2 FINGER PROTEIN ATL61-RELATED-RELATED"/>
    <property type="match status" value="1"/>
</dbReference>
<sequence>MAIIVFGIVAAVCVCLLLAAWLYACVRERRALRRAMTRESAANRAVGDAEDPTRMGNQRAVFVDGVYLYSIPGNAGGEQRAPPGGVAGAGVWGPTRIPASLVLARLDKTSPPAPLTSCPSCGAESPAAAAALATVPNESQREGKGLCGADGVYCQCCSICLDPFMKGDMSRKLSCGHLFHSHCISKWVQRANRCPLCQHEIVRLEEVVQDLRQTQGGSGSSTGTAQDADTGTTAAPGSARTQPPSDSSISGTARSTAQENRPVPRPRNAQQYPLLGSLGSGFFFA</sequence>
<dbReference type="Gene3D" id="3.30.40.10">
    <property type="entry name" value="Zinc/RING finger domain, C3HC4 (zinc finger)"/>
    <property type="match status" value="1"/>
</dbReference>
<keyword evidence="6" id="KW-1133">Transmembrane helix</keyword>
<feature type="domain" description="RING-type" evidence="7">
    <location>
        <begin position="157"/>
        <end position="198"/>
    </location>
</feature>
<feature type="transmembrane region" description="Helical" evidence="6">
    <location>
        <begin position="6"/>
        <end position="26"/>
    </location>
</feature>
<reference evidence="8 9" key="2">
    <citation type="journal article" date="2007" name="BMC Biol.">
        <title>A 100%-complete sequence reveals unusually simple genomic features in the hot-spring red alga Cyanidioschyzon merolae.</title>
        <authorList>
            <person name="Nozaki H."/>
            <person name="Takano H."/>
            <person name="Misumi O."/>
            <person name="Terasawa K."/>
            <person name="Matsuzaki M."/>
            <person name="Maruyama S."/>
            <person name="Nishida K."/>
            <person name="Yagisawa F."/>
            <person name="Yoshida Y."/>
            <person name="Fujiwara T."/>
            <person name="Takio S."/>
            <person name="Tamura K."/>
            <person name="Chung S.J."/>
            <person name="Nakamura S."/>
            <person name="Kuroiwa H."/>
            <person name="Tanaka K."/>
            <person name="Sato N."/>
            <person name="Kuroiwa T."/>
        </authorList>
    </citation>
    <scope>NUCLEOTIDE SEQUENCE [LARGE SCALE GENOMIC DNA]</scope>
    <source>
        <strain evidence="8 9">10D</strain>
    </source>
</reference>
<evidence type="ECO:0000313" key="8">
    <source>
        <dbReference type="EMBL" id="BAM80027.1"/>
    </source>
</evidence>
<dbReference type="Pfam" id="PF13639">
    <property type="entry name" value="zf-RING_2"/>
    <property type="match status" value="1"/>
</dbReference>
<protein>
    <submittedName>
        <fullName evidence="8">Similar to ring finger protein</fullName>
    </submittedName>
</protein>
<dbReference type="AlphaFoldDB" id="M1VC37"/>
<keyword evidence="3" id="KW-0862">Zinc</keyword>
<dbReference type="SUPFAM" id="SSF57850">
    <property type="entry name" value="RING/U-box"/>
    <property type="match status" value="1"/>
</dbReference>
<dbReference type="InterPro" id="IPR001841">
    <property type="entry name" value="Znf_RING"/>
</dbReference>
<dbReference type="PANTHER" id="PTHR45798:SF97">
    <property type="entry name" value="ALCOHOL-SENSITIVE RING FINGER PROTEIN 1"/>
    <property type="match status" value="1"/>
</dbReference>
<dbReference type="InterPro" id="IPR013083">
    <property type="entry name" value="Znf_RING/FYVE/PHD"/>
</dbReference>
<keyword evidence="6" id="KW-0812">Transmembrane</keyword>
<evidence type="ECO:0000313" key="9">
    <source>
        <dbReference type="Proteomes" id="UP000007014"/>
    </source>
</evidence>
<evidence type="ECO:0000256" key="2">
    <source>
        <dbReference type="ARBA" id="ARBA00022771"/>
    </source>
</evidence>
<dbReference type="KEGG" id="cme:CYME_CMI144C"/>
<dbReference type="HOGENOM" id="CLU_977806_0_0_1"/>
<dbReference type="Proteomes" id="UP000007014">
    <property type="component" value="Chromosome 9"/>
</dbReference>
<accession>M1VC37</accession>
<evidence type="ECO:0000256" key="5">
    <source>
        <dbReference type="SAM" id="MobiDB-lite"/>
    </source>
</evidence>
<dbReference type="STRING" id="280699.M1VC37"/>
<feature type="compositionally biased region" description="Polar residues" evidence="5">
    <location>
        <begin position="240"/>
        <end position="259"/>
    </location>
</feature>
<dbReference type="GO" id="GO:0008270">
    <property type="term" value="F:zinc ion binding"/>
    <property type="evidence" value="ECO:0007669"/>
    <property type="project" value="UniProtKB-KW"/>
</dbReference>
<evidence type="ECO:0000259" key="7">
    <source>
        <dbReference type="PROSITE" id="PS50089"/>
    </source>
</evidence>
<dbReference type="Gramene" id="CMI144CT">
    <property type="protein sequence ID" value="CMI144CT"/>
    <property type="gene ID" value="CMI144C"/>
</dbReference>
<keyword evidence="6" id="KW-0472">Membrane</keyword>
<proteinExistence type="predicted"/>
<feature type="compositionally biased region" description="Low complexity" evidence="5">
    <location>
        <begin position="221"/>
        <end position="239"/>
    </location>
</feature>
<dbReference type="OrthoDB" id="5692at2759"/>
<keyword evidence="2 4" id="KW-0863">Zinc-finger</keyword>
<gene>
    <name evidence="8" type="ORF">CYME_CMI144C</name>
</gene>
<reference evidence="8 9" key="1">
    <citation type="journal article" date="2004" name="Nature">
        <title>Genome sequence of the ultrasmall unicellular red alga Cyanidioschyzon merolae 10D.</title>
        <authorList>
            <person name="Matsuzaki M."/>
            <person name="Misumi O."/>
            <person name="Shin-i T."/>
            <person name="Maruyama S."/>
            <person name="Takahara M."/>
            <person name="Miyagishima S."/>
            <person name="Mori T."/>
            <person name="Nishida K."/>
            <person name="Yagisawa F."/>
            <person name="Nishida K."/>
            <person name="Yoshida Y."/>
            <person name="Nishimura Y."/>
            <person name="Nakao S."/>
            <person name="Kobayashi T."/>
            <person name="Momoyama Y."/>
            <person name="Higashiyama T."/>
            <person name="Minoda A."/>
            <person name="Sano M."/>
            <person name="Nomoto H."/>
            <person name="Oishi K."/>
            <person name="Hayashi H."/>
            <person name="Ohta F."/>
            <person name="Nishizaka S."/>
            <person name="Haga S."/>
            <person name="Miura S."/>
            <person name="Morishita T."/>
            <person name="Kabeya Y."/>
            <person name="Terasawa K."/>
            <person name="Suzuki Y."/>
            <person name="Ishii Y."/>
            <person name="Asakawa S."/>
            <person name="Takano H."/>
            <person name="Ohta N."/>
            <person name="Kuroiwa H."/>
            <person name="Tanaka K."/>
            <person name="Shimizu N."/>
            <person name="Sugano S."/>
            <person name="Sato N."/>
            <person name="Nozaki H."/>
            <person name="Ogasawara N."/>
            <person name="Kohara Y."/>
            <person name="Kuroiwa T."/>
        </authorList>
    </citation>
    <scope>NUCLEOTIDE SEQUENCE [LARGE SCALE GENOMIC DNA]</scope>
    <source>
        <strain evidence="8 9">10D</strain>
    </source>
</reference>
<dbReference type="EMBL" id="AP006491">
    <property type="protein sequence ID" value="BAM80027.1"/>
    <property type="molecule type" value="Genomic_DNA"/>
</dbReference>
<evidence type="ECO:0000256" key="3">
    <source>
        <dbReference type="ARBA" id="ARBA00022833"/>
    </source>
</evidence>
<dbReference type="eggNOG" id="KOG0800">
    <property type="taxonomic scope" value="Eukaryota"/>
</dbReference>
<evidence type="ECO:0000256" key="6">
    <source>
        <dbReference type="SAM" id="Phobius"/>
    </source>
</evidence>
<dbReference type="GeneID" id="16993784"/>
<dbReference type="SMART" id="SM00184">
    <property type="entry name" value="RING"/>
    <property type="match status" value="1"/>
</dbReference>
<organism evidence="8 9">
    <name type="scientific">Cyanidioschyzon merolae (strain NIES-3377 / 10D)</name>
    <name type="common">Unicellular red alga</name>
    <dbReference type="NCBI Taxonomy" id="280699"/>
    <lineage>
        <taxon>Eukaryota</taxon>
        <taxon>Rhodophyta</taxon>
        <taxon>Bangiophyceae</taxon>
        <taxon>Cyanidiales</taxon>
        <taxon>Cyanidiaceae</taxon>
        <taxon>Cyanidioschyzon</taxon>
    </lineage>
</organism>
<dbReference type="RefSeq" id="XP_005536313.1">
    <property type="nucleotide sequence ID" value="XM_005536256.1"/>
</dbReference>
<evidence type="ECO:0000256" key="1">
    <source>
        <dbReference type="ARBA" id="ARBA00022723"/>
    </source>
</evidence>
<feature type="region of interest" description="Disordered" evidence="5">
    <location>
        <begin position="213"/>
        <end position="272"/>
    </location>
</feature>
<dbReference type="PROSITE" id="PS50089">
    <property type="entry name" value="ZF_RING_2"/>
    <property type="match status" value="1"/>
</dbReference>
<dbReference type="InterPro" id="IPR052788">
    <property type="entry name" value="RING-type_E3_ligase_ATL"/>
</dbReference>
<keyword evidence="9" id="KW-1185">Reference proteome</keyword>
<keyword evidence="1" id="KW-0479">Metal-binding</keyword>
<evidence type="ECO:0000256" key="4">
    <source>
        <dbReference type="PROSITE-ProRule" id="PRU00175"/>
    </source>
</evidence>
<name>M1VC37_CYAM1</name>